<feature type="domain" description="Apple" evidence="25">
    <location>
        <begin position="342"/>
        <end position="425"/>
    </location>
</feature>
<dbReference type="Proteomes" id="UP000008311">
    <property type="component" value="Unassembled WGS sequence"/>
</dbReference>
<keyword evidence="13 21" id="KW-0472">Membrane</keyword>
<dbReference type="Pfam" id="PF00954">
    <property type="entry name" value="S_locus_glycop"/>
    <property type="match status" value="1"/>
</dbReference>
<feature type="binding site" evidence="20">
    <location>
        <position position="519"/>
    </location>
    <ligand>
        <name>ATP</name>
        <dbReference type="ChEBI" id="CHEBI:30616"/>
    </ligand>
</feature>
<dbReference type="PROSITE" id="PS50011">
    <property type="entry name" value="PROTEIN_KINASE_DOM"/>
    <property type="match status" value="1"/>
</dbReference>
<evidence type="ECO:0000256" key="11">
    <source>
        <dbReference type="ARBA" id="ARBA00022840"/>
    </source>
</evidence>
<evidence type="ECO:0000256" key="17">
    <source>
        <dbReference type="ARBA" id="ARBA00047899"/>
    </source>
</evidence>
<dbReference type="eggNOG" id="ENOG502QUMK">
    <property type="taxonomic scope" value="Eukaryota"/>
</dbReference>
<evidence type="ECO:0000259" key="25">
    <source>
        <dbReference type="PROSITE" id="PS50948"/>
    </source>
</evidence>
<dbReference type="InterPro" id="IPR017441">
    <property type="entry name" value="Protein_kinase_ATP_BS"/>
</dbReference>
<keyword evidence="4" id="KW-0597">Phosphoprotein</keyword>
<dbReference type="GO" id="GO:0106310">
    <property type="term" value="F:protein serine kinase activity"/>
    <property type="evidence" value="ECO:0007669"/>
    <property type="project" value="RHEA"/>
</dbReference>
<dbReference type="OMA" id="NQYWTSG"/>
<dbReference type="SUPFAM" id="SSF51110">
    <property type="entry name" value="alpha-D-mannose-specific plant lectins"/>
    <property type="match status" value="1"/>
</dbReference>
<dbReference type="PIRSF" id="PIRSF000641">
    <property type="entry name" value="SRK"/>
    <property type="match status" value="1"/>
</dbReference>
<keyword evidence="9 19" id="KW-0547">Nucleotide-binding</keyword>
<dbReference type="Pfam" id="PF01453">
    <property type="entry name" value="B_lectin"/>
    <property type="match status" value="1"/>
</dbReference>
<feature type="transmembrane region" description="Helical" evidence="21">
    <location>
        <begin position="439"/>
        <end position="461"/>
    </location>
</feature>
<dbReference type="SMART" id="SM00220">
    <property type="entry name" value="S_TKc"/>
    <property type="match status" value="1"/>
</dbReference>
<evidence type="ECO:0000256" key="8">
    <source>
        <dbReference type="ARBA" id="ARBA00022734"/>
    </source>
</evidence>
<dbReference type="InterPro" id="IPR000719">
    <property type="entry name" value="Prot_kinase_dom"/>
</dbReference>
<dbReference type="EMBL" id="EQ974129">
    <property type="protein sequence ID" value="EEF33111.1"/>
    <property type="molecule type" value="Genomic_DNA"/>
</dbReference>
<dbReference type="PROSITE" id="PS50948">
    <property type="entry name" value="PAN"/>
    <property type="match status" value="1"/>
</dbReference>
<name>B9STG0_RICCO</name>
<keyword evidence="10 19" id="KW-0418">Kinase</keyword>
<feature type="domain" description="Bulb-type lectin" evidence="24">
    <location>
        <begin position="28"/>
        <end position="150"/>
    </location>
</feature>
<dbReference type="InterPro" id="IPR001480">
    <property type="entry name" value="Bulb-type_lectin_dom"/>
</dbReference>
<dbReference type="Gene3D" id="3.30.200.20">
    <property type="entry name" value="Phosphorylase Kinase, domain 1"/>
    <property type="match status" value="1"/>
</dbReference>
<dbReference type="Pfam" id="PF00069">
    <property type="entry name" value="Pkinase"/>
    <property type="match status" value="1"/>
</dbReference>
<evidence type="ECO:0000256" key="14">
    <source>
        <dbReference type="ARBA" id="ARBA00023157"/>
    </source>
</evidence>
<dbReference type="OrthoDB" id="643280at2759"/>
<dbReference type="InterPro" id="IPR024171">
    <property type="entry name" value="SRK-like_kinase"/>
</dbReference>
<evidence type="ECO:0000256" key="10">
    <source>
        <dbReference type="ARBA" id="ARBA00022777"/>
    </source>
</evidence>
<evidence type="ECO:0000256" key="21">
    <source>
        <dbReference type="SAM" id="Phobius"/>
    </source>
</evidence>
<feature type="signal peptide" evidence="22">
    <location>
        <begin position="1"/>
        <end position="27"/>
    </location>
</feature>
<keyword evidence="27" id="KW-1185">Reference proteome</keyword>
<reference evidence="27" key="1">
    <citation type="journal article" date="2010" name="Nat. Biotechnol.">
        <title>Draft genome sequence of the oilseed species Ricinus communis.</title>
        <authorList>
            <person name="Chan A.P."/>
            <person name="Crabtree J."/>
            <person name="Zhao Q."/>
            <person name="Lorenzi H."/>
            <person name="Orvis J."/>
            <person name="Puiu D."/>
            <person name="Melake-Berhan A."/>
            <person name="Jones K.M."/>
            <person name="Redman J."/>
            <person name="Chen G."/>
            <person name="Cahoon E.B."/>
            <person name="Gedil M."/>
            <person name="Stanke M."/>
            <person name="Haas B.J."/>
            <person name="Wortman J.R."/>
            <person name="Fraser-Liggett C.M."/>
            <person name="Ravel J."/>
            <person name="Rabinowicz P.D."/>
        </authorList>
    </citation>
    <scope>NUCLEOTIDE SEQUENCE [LARGE SCALE GENOMIC DNA]</scope>
    <source>
        <strain evidence="27">cv. Hale</strain>
    </source>
</reference>
<keyword evidence="14" id="KW-1015">Disulfide bond</keyword>
<organism evidence="26 27">
    <name type="scientific">Ricinus communis</name>
    <name type="common">Castor bean</name>
    <dbReference type="NCBI Taxonomy" id="3988"/>
    <lineage>
        <taxon>Eukaryota</taxon>
        <taxon>Viridiplantae</taxon>
        <taxon>Streptophyta</taxon>
        <taxon>Embryophyta</taxon>
        <taxon>Tracheophyta</taxon>
        <taxon>Spermatophyta</taxon>
        <taxon>Magnoliopsida</taxon>
        <taxon>eudicotyledons</taxon>
        <taxon>Gunneridae</taxon>
        <taxon>Pentapetalae</taxon>
        <taxon>rosids</taxon>
        <taxon>fabids</taxon>
        <taxon>Malpighiales</taxon>
        <taxon>Euphorbiaceae</taxon>
        <taxon>Acalyphoideae</taxon>
        <taxon>Acalypheae</taxon>
        <taxon>Ricinus</taxon>
    </lineage>
</organism>
<evidence type="ECO:0000259" key="24">
    <source>
        <dbReference type="PROSITE" id="PS50927"/>
    </source>
</evidence>
<keyword evidence="3 19" id="KW-0723">Serine/threonine-protein kinase</keyword>
<evidence type="ECO:0000256" key="20">
    <source>
        <dbReference type="PROSITE-ProRule" id="PRU10141"/>
    </source>
</evidence>
<evidence type="ECO:0000256" key="3">
    <source>
        <dbReference type="ARBA" id="ARBA00022527"/>
    </source>
</evidence>
<dbReference type="InterPro" id="IPR011009">
    <property type="entry name" value="Kinase-like_dom_sf"/>
</dbReference>
<dbReference type="Pfam" id="PF08276">
    <property type="entry name" value="PAN_2"/>
    <property type="match status" value="1"/>
</dbReference>
<dbReference type="CDD" id="cd00028">
    <property type="entry name" value="B_lectin"/>
    <property type="match status" value="1"/>
</dbReference>
<dbReference type="GO" id="GO:0030246">
    <property type="term" value="F:carbohydrate binding"/>
    <property type="evidence" value="ECO:0007669"/>
    <property type="project" value="UniProtKB-KW"/>
</dbReference>
<dbReference type="FunFam" id="3.30.200.20:FF:000370">
    <property type="entry name" value="Receptor-like protein kinase 4"/>
    <property type="match status" value="1"/>
</dbReference>
<keyword evidence="12 21" id="KW-1133">Transmembrane helix</keyword>
<evidence type="ECO:0000256" key="13">
    <source>
        <dbReference type="ARBA" id="ARBA00023136"/>
    </source>
</evidence>
<keyword evidence="8" id="KW-0430">Lectin</keyword>
<dbReference type="SMART" id="SM00108">
    <property type="entry name" value="B_lectin"/>
    <property type="match status" value="1"/>
</dbReference>
<evidence type="ECO:0000256" key="1">
    <source>
        <dbReference type="ARBA" id="ARBA00004251"/>
    </source>
</evidence>
<comment type="similarity">
    <text evidence="19">Belongs to the protein kinase superfamily. Ser/Thr protein kinase family.</text>
</comment>
<dbReference type="PANTHER" id="PTHR47974">
    <property type="entry name" value="OS07G0415500 PROTEIN"/>
    <property type="match status" value="1"/>
</dbReference>
<keyword evidence="16" id="KW-0325">Glycoprotein</keyword>
<dbReference type="KEGG" id="rcu:8285174"/>
<dbReference type="Gene3D" id="1.10.510.10">
    <property type="entry name" value="Transferase(Phosphotransferase) domain 1"/>
    <property type="match status" value="1"/>
</dbReference>
<evidence type="ECO:0000256" key="4">
    <source>
        <dbReference type="ARBA" id="ARBA00022553"/>
    </source>
</evidence>
<dbReference type="Gene3D" id="2.90.10.10">
    <property type="entry name" value="Bulb-type lectin domain"/>
    <property type="match status" value="1"/>
</dbReference>
<keyword evidence="15" id="KW-0675">Receptor</keyword>
<feature type="chain" id="PRO_5002892065" description="Receptor-like serine/threonine-protein kinase" evidence="22">
    <location>
        <begin position="28"/>
        <end position="787"/>
    </location>
</feature>
<evidence type="ECO:0000313" key="27">
    <source>
        <dbReference type="Proteomes" id="UP000008311"/>
    </source>
</evidence>
<comment type="subcellular location">
    <subcellularLocation>
        <location evidence="1">Cell membrane</location>
        <topology evidence="1">Single-pass type I membrane protein</topology>
    </subcellularLocation>
</comment>
<dbReference type="EC" id="2.7.11.1" evidence="19"/>
<keyword evidence="7 22" id="KW-0732">Signal</keyword>
<dbReference type="CDD" id="cd01098">
    <property type="entry name" value="PAN_AP_plant"/>
    <property type="match status" value="1"/>
</dbReference>
<dbReference type="GO" id="GO:0048544">
    <property type="term" value="P:recognition of pollen"/>
    <property type="evidence" value="ECO:0007669"/>
    <property type="project" value="InterPro"/>
</dbReference>
<dbReference type="InterPro" id="IPR003609">
    <property type="entry name" value="Pan_app"/>
</dbReference>
<dbReference type="InParanoid" id="B9STG0"/>
<comment type="catalytic activity">
    <reaction evidence="18 19">
        <text>L-seryl-[protein] + ATP = O-phospho-L-seryl-[protein] + ADP + H(+)</text>
        <dbReference type="Rhea" id="RHEA:17989"/>
        <dbReference type="Rhea" id="RHEA-COMP:9863"/>
        <dbReference type="Rhea" id="RHEA-COMP:11604"/>
        <dbReference type="ChEBI" id="CHEBI:15378"/>
        <dbReference type="ChEBI" id="CHEBI:29999"/>
        <dbReference type="ChEBI" id="CHEBI:30616"/>
        <dbReference type="ChEBI" id="CHEBI:83421"/>
        <dbReference type="ChEBI" id="CHEBI:456216"/>
        <dbReference type="EC" id="2.7.11.1"/>
    </reaction>
</comment>
<evidence type="ECO:0000256" key="15">
    <source>
        <dbReference type="ARBA" id="ARBA00023170"/>
    </source>
</evidence>
<keyword evidence="5 19" id="KW-0808">Transferase</keyword>
<dbReference type="GO" id="GO:0005524">
    <property type="term" value="F:ATP binding"/>
    <property type="evidence" value="ECO:0007669"/>
    <property type="project" value="UniProtKB-UniRule"/>
</dbReference>
<dbReference type="CDD" id="cd14066">
    <property type="entry name" value="STKc_IRAK"/>
    <property type="match status" value="1"/>
</dbReference>
<evidence type="ECO:0000256" key="6">
    <source>
        <dbReference type="ARBA" id="ARBA00022692"/>
    </source>
</evidence>
<accession>B9STG0</accession>
<dbReference type="InterPro" id="IPR036426">
    <property type="entry name" value="Bulb-type_lectin_dom_sf"/>
</dbReference>
<dbReference type="FunFam" id="1.10.510.10:FF:000227">
    <property type="entry name" value="Serine/threonine-protein kinase"/>
    <property type="match status" value="1"/>
</dbReference>
<evidence type="ECO:0000256" key="16">
    <source>
        <dbReference type="ARBA" id="ARBA00023180"/>
    </source>
</evidence>
<dbReference type="FunCoup" id="B9STG0">
    <property type="interactions" value="272"/>
</dbReference>
<evidence type="ECO:0000256" key="12">
    <source>
        <dbReference type="ARBA" id="ARBA00022989"/>
    </source>
</evidence>
<evidence type="ECO:0000256" key="18">
    <source>
        <dbReference type="ARBA" id="ARBA00048679"/>
    </source>
</evidence>
<dbReference type="PROSITE" id="PS00107">
    <property type="entry name" value="PROTEIN_KINASE_ATP"/>
    <property type="match status" value="1"/>
</dbReference>
<comment type="catalytic activity">
    <reaction evidence="17 19">
        <text>L-threonyl-[protein] + ATP = O-phospho-L-threonyl-[protein] + ADP + H(+)</text>
        <dbReference type="Rhea" id="RHEA:46608"/>
        <dbReference type="Rhea" id="RHEA-COMP:11060"/>
        <dbReference type="Rhea" id="RHEA-COMP:11605"/>
        <dbReference type="ChEBI" id="CHEBI:15378"/>
        <dbReference type="ChEBI" id="CHEBI:30013"/>
        <dbReference type="ChEBI" id="CHEBI:30616"/>
        <dbReference type="ChEBI" id="CHEBI:61977"/>
        <dbReference type="ChEBI" id="CHEBI:456216"/>
        <dbReference type="EC" id="2.7.11.1"/>
    </reaction>
</comment>
<evidence type="ECO:0000256" key="7">
    <source>
        <dbReference type="ARBA" id="ARBA00022729"/>
    </source>
</evidence>
<evidence type="ECO:0000259" key="23">
    <source>
        <dbReference type="PROSITE" id="PS50011"/>
    </source>
</evidence>
<evidence type="ECO:0000256" key="9">
    <source>
        <dbReference type="ARBA" id="ARBA00022741"/>
    </source>
</evidence>
<protein>
    <recommendedName>
        <fullName evidence="19">Receptor-like serine/threonine-protein kinase</fullName>
        <ecNumber evidence="19">2.7.11.1</ecNumber>
    </recommendedName>
</protein>
<dbReference type="GO" id="GO:0004674">
    <property type="term" value="F:protein serine/threonine kinase activity"/>
    <property type="evidence" value="ECO:0007669"/>
    <property type="project" value="UniProtKB-KW"/>
</dbReference>
<dbReference type="PROSITE" id="PS50927">
    <property type="entry name" value="BULB_LECTIN"/>
    <property type="match status" value="1"/>
</dbReference>
<dbReference type="SMART" id="SM00473">
    <property type="entry name" value="PAN_AP"/>
    <property type="match status" value="1"/>
</dbReference>
<dbReference type="InterPro" id="IPR008271">
    <property type="entry name" value="Ser/Thr_kinase_AS"/>
</dbReference>
<dbReference type="PANTHER" id="PTHR47974:SF19">
    <property type="entry name" value="RECEPTOR-LIKE SERINE_THREONINE-PROTEIN KINASE"/>
    <property type="match status" value="1"/>
</dbReference>
<dbReference type="SUPFAM" id="SSF56112">
    <property type="entry name" value="Protein kinase-like (PK-like)"/>
    <property type="match status" value="1"/>
</dbReference>
<evidence type="ECO:0000256" key="2">
    <source>
        <dbReference type="ARBA" id="ARBA00022475"/>
    </source>
</evidence>
<dbReference type="GO" id="GO:0005886">
    <property type="term" value="C:plasma membrane"/>
    <property type="evidence" value="ECO:0007669"/>
    <property type="project" value="UniProtKB-SubCell"/>
</dbReference>
<proteinExistence type="inferred from homology"/>
<dbReference type="PROSITE" id="PS00108">
    <property type="entry name" value="PROTEIN_KINASE_ST"/>
    <property type="match status" value="1"/>
</dbReference>
<gene>
    <name evidence="26" type="ORF">RCOM_1319740</name>
</gene>
<dbReference type="AlphaFoldDB" id="B9STG0"/>
<keyword evidence="6 21" id="KW-0812">Transmembrane</keyword>
<evidence type="ECO:0000256" key="5">
    <source>
        <dbReference type="ARBA" id="ARBA00022679"/>
    </source>
</evidence>
<evidence type="ECO:0000256" key="19">
    <source>
        <dbReference type="PIRNR" id="PIRNR000641"/>
    </source>
</evidence>
<feature type="domain" description="Protein kinase" evidence="23">
    <location>
        <begin position="490"/>
        <end position="760"/>
    </location>
</feature>
<keyword evidence="11 19" id="KW-0067">ATP-binding</keyword>
<sequence>MDSNNNPWFTLSILYLCLRLMSYLSHGADRISAKQPLSGNQTIVSASGIFVMGFFRPGNSQNYYVGIWYSVSKETIVWVVNRENPVTDMNASELRISDGNLVLFNEFKIPVWSTNLSSSTSSSSIEAVLRDEGNLVLTDGSNLLESLWQSFDHPTDTILPGAKLGLNKNTGERAHLNSWKNREDPAPGSFSFILDPNGTSQFVVLNNSKRYWATGPWNGEMFIFAPEMRINYIFNVTYVDNDNESYFSFSVYNSPIMARIVMDVGGQLLLHSWLEPAKIWSLFWYRPKLQCEAYGYCGAFGVCTETPKSSCNCLVGFEPRLAHEWNLENYSNGCQRNTSLQCGNSSSANGNSDTFLENHYQVVPDVPKIVPVESAQRCESICSENCSCTAYAYGNNACSIWFGDLLNLQIPVIENGGHTMYIRLASSNISKAYKNKGKLVGYVTGLLVALIVVVIVLFITFRRNKANKIRKAEEGLLVVFSYKDLQNATKNFSEKLGEGSFGSVFKGKLHDSSVVAVKKLGSVSQGDKQFRMEISTTGTIQHTNLVRLRGFCSEGTKKLLVYDYMPNGSLDSFLFQGNKLIVLDWKTRYNIALGTAKGLAYLHDKCKDCIIHCDIKPENILLDGEFGPKVTDFGMAKLFARDFSRVLTTMRGTIGYLAPEWISGEAITAKADVYSYGMMLFELVSGRRNTEKSYDTKTEYFPLRVANLINKDGDVLSLLDPRLEGNSIVEELTRVCKVACWCIQENEIQRPSMSRVTYFLEGVLDMELPPIPRLLQYLSWNSGVVSS</sequence>
<dbReference type="InterPro" id="IPR000858">
    <property type="entry name" value="S_locus_glycoprot_dom"/>
</dbReference>
<keyword evidence="2" id="KW-1003">Cell membrane</keyword>
<evidence type="ECO:0000313" key="26">
    <source>
        <dbReference type="EMBL" id="EEF33111.1"/>
    </source>
</evidence>
<evidence type="ECO:0000256" key="22">
    <source>
        <dbReference type="SAM" id="SignalP"/>
    </source>
</evidence>